<reference evidence="2" key="1">
    <citation type="submission" date="2019-11" db="EMBL/GenBank/DDBJ databases">
        <authorList>
            <person name="Feng L."/>
        </authorList>
    </citation>
    <scope>NUCLEOTIDE SEQUENCE</scope>
    <source>
        <strain evidence="2">AundefinedLFYP135</strain>
    </source>
</reference>
<dbReference type="InterPro" id="IPR018247">
    <property type="entry name" value="EF_Hand_1_Ca_BS"/>
</dbReference>
<gene>
    <name evidence="2" type="ORF">AULFYP135_00255</name>
</gene>
<dbReference type="Pfam" id="PF19789">
    <property type="entry name" value="DUF6273"/>
    <property type="match status" value="1"/>
</dbReference>
<feature type="domain" description="DUF6273" evidence="1">
    <location>
        <begin position="289"/>
        <end position="455"/>
    </location>
</feature>
<proteinExistence type="predicted"/>
<evidence type="ECO:0000259" key="1">
    <source>
        <dbReference type="Pfam" id="PF19789"/>
    </source>
</evidence>
<dbReference type="AlphaFoldDB" id="A0A6N2R6F7"/>
<dbReference type="InterPro" id="IPR013783">
    <property type="entry name" value="Ig-like_fold"/>
</dbReference>
<dbReference type="Gene3D" id="2.60.40.10">
    <property type="entry name" value="Immunoglobulins"/>
    <property type="match status" value="1"/>
</dbReference>
<sequence>MAEETTYLKGVLQDHTGNELLPKTQASQVETEDGSTVEAKLAAADAHLESKGHMFQVTASLTPSGALELTGSLPAEKDGLTVQFVSPAAATDGLQAKFAGSDTLYPILTTGEGKEPIQAGAWDQGVPVTLTVSGGNCFFKAGAGVNDTLPPQVTGFKAVDSSSGGVPKITVSWQNPTAFFAGILIVRKEGSAPTGVRDGVKVYTGTGTSYVDADVVFDTAYYYRAYPYNDKKQYQTLTNVVSVAPQPSKKLSELPVESLLKIKEDGVPVNYLVAHQGKPSSIYDASCDGTWLLRQDIAEERKWDADRNNTLESSDIRAYLNGTWINRYDANIKNAIKQVKIPYRQNGGSGGTDRTGANGLPCKIFLLSGYEVGWTTSADPHFPVDGAKLSYFTSGTSSAANNKRIAKLNGNNTDWWLRSPSTDGTKSVWYVLSNGDFNNGYAINSDGVRPALILPRDFLVKAAPNSDGSYSPIDD</sequence>
<dbReference type="InterPro" id="IPR046240">
    <property type="entry name" value="DUF6273"/>
</dbReference>
<evidence type="ECO:0000313" key="2">
    <source>
        <dbReference type="EMBL" id="VYS76294.1"/>
    </source>
</evidence>
<name>A0A6N2R6F7_9FIRM</name>
<dbReference type="InterPro" id="IPR036116">
    <property type="entry name" value="FN3_sf"/>
</dbReference>
<accession>A0A6N2R6F7</accession>
<dbReference type="SUPFAM" id="SSF49265">
    <property type="entry name" value="Fibronectin type III"/>
    <property type="match status" value="1"/>
</dbReference>
<organism evidence="2">
    <name type="scientific">uncultured Anaerotruncus sp</name>
    <dbReference type="NCBI Taxonomy" id="905011"/>
    <lineage>
        <taxon>Bacteria</taxon>
        <taxon>Bacillati</taxon>
        <taxon>Bacillota</taxon>
        <taxon>Clostridia</taxon>
        <taxon>Eubacteriales</taxon>
        <taxon>Oscillospiraceae</taxon>
        <taxon>Anaerotruncus</taxon>
        <taxon>environmental samples</taxon>
    </lineage>
</organism>
<dbReference type="PROSITE" id="PS00018">
    <property type="entry name" value="EF_HAND_1"/>
    <property type="match status" value="1"/>
</dbReference>
<protein>
    <recommendedName>
        <fullName evidence="1">DUF6273 domain-containing protein</fullName>
    </recommendedName>
</protein>
<dbReference type="EMBL" id="CACRSL010000003">
    <property type="protein sequence ID" value="VYS76294.1"/>
    <property type="molecule type" value="Genomic_DNA"/>
</dbReference>